<evidence type="ECO:0000313" key="1">
    <source>
        <dbReference type="EMBL" id="SDN10385.1"/>
    </source>
</evidence>
<organism evidence="1 2">
    <name type="scientific">Tenuibacillus multivorans</name>
    <dbReference type="NCBI Taxonomy" id="237069"/>
    <lineage>
        <taxon>Bacteria</taxon>
        <taxon>Bacillati</taxon>
        <taxon>Bacillota</taxon>
        <taxon>Bacilli</taxon>
        <taxon>Bacillales</taxon>
        <taxon>Bacillaceae</taxon>
        <taxon>Tenuibacillus</taxon>
    </lineage>
</organism>
<dbReference type="RefSeq" id="WP_176752957.1">
    <property type="nucleotide sequence ID" value="NZ_FNIG01000002.1"/>
</dbReference>
<name>A0A1G9YP52_9BACI</name>
<accession>A0A1G9YP52</accession>
<dbReference type="Proteomes" id="UP000199334">
    <property type="component" value="Unassembled WGS sequence"/>
</dbReference>
<evidence type="ECO:0000313" key="2">
    <source>
        <dbReference type="Proteomes" id="UP000199334"/>
    </source>
</evidence>
<dbReference type="EMBL" id="FNIG01000002">
    <property type="protein sequence ID" value="SDN10385.1"/>
    <property type="molecule type" value="Genomic_DNA"/>
</dbReference>
<dbReference type="AlphaFoldDB" id="A0A1G9YP52"/>
<sequence>MDQKRFQQKLSELNDQTHHYLSELRELISQMDFNSGQSLQTISYFTFSMNISHDLDMENLILGTYHIHNLSEQNISNPYICIKLSSGTPFMFSGKYIYPDSQKQIRTPGAWERMNDREDKEEYWLRPLDREIIEPNEMITFPNFQIKWSPDKSYSGSVMGFTYSDQFQDGMASLNQINLSGNVSSGGEGNGEQ</sequence>
<protein>
    <submittedName>
        <fullName evidence="1">Uncharacterized protein</fullName>
    </submittedName>
</protein>
<reference evidence="1 2" key="1">
    <citation type="submission" date="2016-10" db="EMBL/GenBank/DDBJ databases">
        <authorList>
            <person name="de Groot N.N."/>
        </authorList>
    </citation>
    <scope>NUCLEOTIDE SEQUENCE [LARGE SCALE GENOMIC DNA]</scope>
    <source>
        <strain evidence="1 2">CGMCC 1.3442</strain>
    </source>
</reference>
<proteinExistence type="predicted"/>
<dbReference type="STRING" id="237069.SAMN05216498_1480"/>
<gene>
    <name evidence="1" type="ORF">SAMN05216498_1480</name>
</gene>
<keyword evidence="2" id="KW-1185">Reference proteome</keyword>